<dbReference type="EMBL" id="NBNE01001324">
    <property type="protein sequence ID" value="OWZ14505.1"/>
    <property type="molecule type" value="Genomic_DNA"/>
</dbReference>
<keyword evidence="1" id="KW-0347">Helicase</keyword>
<sequence length="90" mass="9965">MVTVQKVCGFVDAAGTRFPARSGVILPSNSAVSSSITQGSRRHSYAGNLENDREWEECLAEAVLFKMLYTLRQHFGTILVYSQFDYASAL</sequence>
<proteinExistence type="predicted"/>
<protein>
    <submittedName>
        <fullName evidence="1">Helitron helicase</fullName>
    </submittedName>
</protein>
<evidence type="ECO:0000313" key="1">
    <source>
        <dbReference type="EMBL" id="OWZ14505.1"/>
    </source>
</evidence>
<name>A0A225WA55_9STRA</name>
<gene>
    <name evidence="1" type="ORF">PHMEG_00012012</name>
</gene>
<keyword evidence="1" id="KW-0547">Nucleotide-binding</keyword>
<dbReference type="GO" id="GO:0004386">
    <property type="term" value="F:helicase activity"/>
    <property type="evidence" value="ECO:0007669"/>
    <property type="project" value="UniProtKB-KW"/>
</dbReference>
<keyword evidence="1" id="KW-0378">Hydrolase</keyword>
<organism evidence="1 2">
    <name type="scientific">Phytophthora megakarya</name>
    <dbReference type="NCBI Taxonomy" id="4795"/>
    <lineage>
        <taxon>Eukaryota</taxon>
        <taxon>Sar</taxon>
        <taxon>Stramenopiles</taxon>
        <taxon>Oomycota</taxon>
        <taxon>Peronosporomycetes</taxon>
        <taxon>Peronosporales</taxon>
        <taxon>Peronosporaceae</taxon>
        <taxon>Phytophthora</taxon>
    </lineage>
</organism>
<keyword evidence="2" id="KW-1185">Reference proteome</keyword>
<dbReference type="AlphaFoldDB" id="A0A225WA55"/>
<evidence type="ECO:0000313" key="2">
    <source>
        <dbReference type="Proteomes" id="UP000198211"/>
    </source>
</evidence>
<reference evidence="2" key="1">
    <citation type="submission" date="2017-03" db="EMBL/GenBank/DDBJ databases">
        <title>Phytopthora megakarya and P. palmivora, two closely related causual agents of cacao black pod achieved similar genome size and gene model numbers by different mechanisms.</title>
        <authorList>
            <person name="Ali S."/>
            <person name="Shao J."/>
            <person name="Larry D.J."/>
            <person name="Kronmiller B."/>
            <person name="Shen D."/>
            <person name="Strem M.D."/>
            <person name="Melnick R.L."/>
            <person name="Guiltinan M.J."/>
            <person name="Tyler B.M."/>
            <person name="Meinhardt L.W."/>
            <person name="Bailey B.A."/>
        </authorList>
    </citation>
    <scope>NUCLEOTIDE SEQUENCE [LARGE SCALE GENOMIC DNA]</scope>
    <source>
        <strain evidence="2">zdho120</strain>
    </source>
</reference>
<dbReference type="OrthoDB" id="112966at2759"/>
<comment type="caution">
    <text evidence="1">The sequence shown here is derived from an EMBL/GenBank/DDBJ whole genome shotgun (WGS) entry which is preliminary data.</text>
</comment>
<accession>A0A225WA55</accession>
<keyword evidence="1" id="KW-0067">ATP-binding</keyword>
<dbReference type="Proteomes" id="UP000198211">
    <property type="component" value="Unassembled WGS sequence"/>
</dbReference>